<sequence length="574" mass="65511">MRLLQVNICCLLIILVESGQDALIIQPASSNPGILYEKYKTIHLIEREWKIVSTIDVGTIINISPWQEMSSHGDKESRQTCLSYFSPPECAILGKEAILKDVEIDREDVINRLNQNLKQADNTTSTKIQNRRTPWFEFVGSIARKAFGLMDYDDHEHISHEIDKLYNDQREITTLVNNSTHIINSEINKIISDQNNTKARVTLLSNTINSYATKVGNEIEKMKLRLHFMQRADERVQRTSSLLRYLKEVESAIEDAKRGVVPGGILSPDQLRNPTRDITIRFPHLNPPQRVDHILSNIAKVNTERKDNKFLIIITLPLLNQITFQFYQIRPIPVPQTIGGAMRSLLIRPNIACEINVPLKSIKDNIECELQLYLKPNNEIMKQCDVRILPKCSTQLIKLHQSNSWAYSTCKPENFITTCDSKIRIEHQIHGSGTFTLSPGYVLTNNHLVIKGTEEETDTIGIFAFPTINLTHLVTNLTEKPKPRYLLTNIAEEPVGENTLLSPWGDSLEGNENRLTRIGLHHQEKSKHRYITIANTGAVLSIITSLALFFGYYYYGYCCNCLKPLQNRGDTNRK</sequence>
<accession>A0A8J2HJM3</accession>
<feature type="signal peptide" evidence="2">
    <location>
        <begin position="1"/>
        <end position="18"/>
    </location>
</feature>
<evidence type="ECO:0000313" key="4">
    <source>
        <dbReference type="Proteomes" id="UP000786811"/>
    </source>
</evidence>
<protein>
    <recommendedName>
        <fullName evidence="5">Envelope fusion protein</fullName>
    </recommendedName>
</protein>
<feature type="transmembrane region" description="Helical" evidence="1">
    <location>
        <begin position="530"/>
        <end position="555"/>
    </location>
</feature>
<dbReference type="Proteomes" id="UP000786811">
    <property type="component" value="Unassembled WGS sequence"/>
</dbReference>
<name>A0A8J2HJM3_COTCN</name>
<evidence type="ECO:0000256" key="1">
    <source>
        <dbReference type="SAM" id="Phobius"/>
    </source>
</evidence>
<keyword evidence="1" id="KW-0812">Transmembrane</keyword>
<keyword evidence="1" id="KW-1133">Transmembrane helix</keyword>
<keyword evidence="4" id="KW-1185">Reference proteome</keyword>
<dbReference type="InterPro" id="IPR022048">
    <property type="entry name" value="Envelope_fusion-like"/>
</dbReference>
<reference evidence="3" key="1">
    <citation type="submission" date="2021-04" db="EMBL/GenBank/DDBJ databases">
        <authorList>
            <person name="Chebbi M.A.C M."/>
        </authorList>
    </citation>
    <scope>NUCLEOTIDE SEQUENCE</scope>
</reference>
<organism evidence="3 4">
    <name type="scientific">Cotesia congregata</name>
    <name type="common">Parasitoid wasp</name>
    <name type="synonym">Apanteles congregatus</name>
    <dbReference type="NCBI Taxonomy" id="51543"/>
    <lineage>
        <taxon>Eukaryota</taxon>
        <taxon>Metazoa</taxon>
        <taxon>Ecdysozoa</taxon>
        <taxon>Arthropoda</taxon>
        <taxon>Hexapoda</taxon>
        <taxon>Insecta</taxon>
        <taxon>Pterygota</taxon>
        <taxon>Neoptera</taxon>
        <taxon>Endopterygota</taxon>
        <taxon>Hymenoptera</taxon>
        <taxon>Apocrita</taxon>
        <taxon>Ichneumonoidea</taxon>
        <taxon>Braconidae</taxon>
        <taxon>Microgastrinae</taxon>
        <taxon>Cotesia</taxon>
    </lineage>
</organism>
<dbReference type="EMBL" id="CAJNRD030001122">
    <property type="protein sequence ID" value="CAG5100644.1"/>
    <property type="molecule type" value="Genomic_DNA"/>
</dbReference>
<dbReference type="Pfam" id="PF12259">
    <property type="entry name" value="Baculo_F"/>
    <property type="match status" value="1"/>
</dbReference>
<dbReference type="AlphaFoldDB" id="A0A8J2HJM3"/>
<evidence type="ECO:0000256" key="2">
    <source>
        <dbReference type="SAM" id="SignalP"/>
    </source>
</evidence>
<keyword evidence="2" id="KW-0732">Signal</keyword>
<proteinExistence type="predicted"/>
<comment type="caution">
    <text evidence="3">The sequence shown here is derived from an EMBL/GenBank/DDBJ whole genome shotgun (WGS) entry which is preliminary data.</text>
</comment>
<evidence type="ECO:0008006" key="5">
    <source>
        <dbReference type="Google" id="ProtNLM"/>
    </source>
</evidence>
<evidence type="ECO:0000313" key="3">
    <source>
        <dbReference type="EMBL" id="CAG5100644.1"/>
    </source>
</evidence>
<feature type="chain" id="PRO_5035282696" description="Envelope fusion protein" evidence="2">
    <location>
        <begin position="19"/>
        <end position="574"/>
    </location>
</feature>
<gene>
    <name evidence="3" type="ORF">HICCMSTLAB_LOCUS9717</name>
</gene>
<dbReference type="OrthoDB" id="7697589at2759"/>
<keyword evidence="1" id="KW-0472">Membrane</keyword>